<evidence type="ECO:0000313" key="1">
    <source>
        <dbReference type="EMBL" id="OBA85405.1"/>
    </source>
</evidence>
<gene>
    <name evidence="1" type="ORF">A5642_02315</name>
</gene>
<dbReference type="AlphaFoldDB" id="A0A1A0MJ11"/>
<dbReference type="OrthoDB" id="9800974at2"/>
<organism evidence="1 2">
    <name type="scientific">Mycolicibacterium mucogenicum</name>
    <name type="common">Mycobacterium mucogenicum</name>
    <dbReference type="NCBI Taxonomy" id="56689"/>
    <lineage>
        <taxon>Bacteria</taxon>
        <taxon>Bacillati</taxon>
        <taxon>Actinomycetota</taxon>
        <taxon>Actinomycetes</taxon>
        <taxon>Mycobacteriales</taxon>
        <taxon>Mycobacteriaceae</taxon>
        <taxon>Mycolicibacterium</taxon>
    </lineage>
</organism>
<proteinExistence type="predicted"/>
<sequence>MFDEHWMVQFLERVRADNAEQGIHVLYRILPGSTPKWDTVTLPVQGARDPLIGLSYVPTATVVYARYRPAKSGVNFLAFVFWPDGSHCALIGDNSGPIQSVVDGASNFRMTYLALSRIAWDTPMLPGGHSPDNWIVRAALKDFVTEVTCSGLVDSGATYWQADENLRLGIAKRIATLRRAANPHIAVVTEGQDEWYKLHDFAPFLGRLDWSDLDSVTLATDLGYTDDAARWWTSQGIGCLELVDLPTTQQSLSALKVKYPIAEGNVWSMLGAFERAVSNHDVSPAERMRARWQADDPQALLHLTREVVANNANRRGQMLIGYARTDSGQLQQLSQVAVNYAANSIGLDLAAVPDIDQADGVLLIGVNECGWTAQAANRDGEHGAAVSSADDNLQFVAPIADADSVAALRRTFTGHASFDVDYTPFDWLRRRIMFGVTRALEKLPVQRDAIRPITAALATLLPSLDVDTDTQDGSASIERMLDLTLLLQTIAHAKPIVAASLPADWLDDAESGNHDPAALWQLIAEGLAGVRQLRWDDLGVEPLAEAWAIPTAEATWWGAKGLGQRQLLMLPDETESMIRAANVIVRLSDSSVPTKHLRQRLELLFGQDVPVLWSLLP</sequence>
<name>A0A1A0MJ11_MYCMU</name>
<dbReference type="RefSeq" id="WP_064859596.1">
    <property type="nucleotide sequence ID" value="NZ_LZSF01000179.1"/>
</dbReference>
<dbReference type="EMBL" id="LZSF01000179">
    <property type="protein sequence ID" value="OBA85405.1"/>
    <property type="molecule type" value="Genomic_DNA"/>
</dbReference>
<protein>
    <submittedName>
        <fullName evidence="1">Uncharacterized protein</fullName>
    </submittedName>
</protein>
<accession>A0A1A0MJ11</accession>
<comment type="caution">
    <text evidence="1">The sequence shown here is derived from an EMBL/GenBank/DDBJ whole genome shotgun (WGS) entry which is preliminary data.</text>
</comment>
<evidence type="ECO:0000313" key="2">
    <source>
        <dbReference type="Proteomes" id="UP000093962"/>
    </source>
</evidence>
<reference evidence="1 2" key="1">
    <citation type="submission" date="2016-06" db="EMBL/GenBank/DDBJ databases">
        <authorList>
            <person name="Kjaerup R.B."/>
            <person name="Dalgaard T.S."/>
            <person name="Juul-Madsen H.R."/>
        </authorList>
    </citation>
    <scope>NUCLEOTIDE SEQUENCE [LARGE SCALE GENOMIC DNA]</scope>
    <source>
        <strain evidence="1 2">1199456.5</strain>
    </source>
</reference>
<dbReference type="Proteomes" id="UP000093962">
    <property type="component" value="Unassembled WGS sequence"/>
</dbReference>